<dbReference type="InterPro" id="IPR003439">
    <property type="entry name" value="ABC_transporter-like_ATP-bd"/>
</dbReference>
<dbReference type="AlphaFoldDB" id="A0A010YGJ9"/>
<dbReference type="Gene3D" id="3.40.50.300">
    <property type="entry name" value="P-loop containing nucleotide triphosphate hydrolases"/>
    <property type="match status" value="1"/>
</dbReference>
<dbReference type="SUPFAM" id="SSF52540">
    <property type="entry name" value="P-loop containing nucleoside triphosphate hydrolases"/>
    <property type="match status" value="1"/>
</dbReference>
<dbReference type="InterPro" id="IPR051120">
    <property type="entry name" value="ABC_AA/LPS_Transport"/>
</dbReference>
<evidence type="ECO:0000313" key="5">
    <source>
        <dbReference type="EMBL" id="EXG79375.1"/>
    </source>
</evidence>
<dbReference type="PROSITE" id="PS50893">
    <property type="entry name" value="ABC_TRANSPORTER_2"/>
    <property type="match status" value="1"/>
</dbReference>
<evidence type="ECO:0000259" key="4">
    <source>
        <dbReference type="PROSITE" id="PS50893"/>
    </source>
</evidence>
<proteinExistence type="predicted"/>
<organism evidence="5 6">
    <name type="scientific">Cryptosporangium arvum DSM 44712</name>
    <dbReference type="NCBI Taxonomy" id="927661"/>
    <lineage>
        <taxon>Bacteria</taxon>
        <taxon>Bacillati</taxon>
        <taxon>Actinomycetota</taxon>
        <taxon>Actinomycetes</taxon>
        <taxon>Cryptosporangiales</taxon>
        <taxon>Cryptosporangiaceae</taxon>
        <taxon>Cryptosporangium</taxon>
    </lineage>
</organism>
<evidence type="ECO:0000256" key="1">
    <source>
        <dbReference type="ARBA" id="ARBA00022448"/>
    </source>
</evidence>
<accession>A0A010YGJ9</accession>
<dbReference type="PANTHER" id="PTHR45772:SF1">
    <property type="entry name" value="ABC TRANSPORTER ATP-BINDING PROTEIN"/>
    <property type="match status" value="1"/>
</dbReference>
<dbReference type="OrthoDB" id="5192478at2"/>
<dbReference type="EMBL" id="JFBT01000001">
    <property type="protein sequence ID" value="EXG79375.1"/>
    <property type="molecule type" value="Genomic_DNA"/>
</dbReference>
<feature type="domain" description="ABC transporter" evidence="4">
    <location>
        <begin position="10"/>
        <end position="238"/>
    </location>
</feature>
<sequence length="238" mass="24117">MPVTSSSLVLQLSGVRTRAGRAGALDDVSLSVEPGQVVAVVGGAGSTLFDTVCGFVRPEAGEITWRGSALRPRPHRLTTLGGLARTLQGVGLYGGLTVLENVLVGAAGVPPVAAVPAGRHGGVGVALLGGAQLRPRGEELRQLARDALTRLGAGEYLDAELAAVPTSLHIRVVLARALLVGPELLVLDDPTAGLEAAEAAALAGMLRPQAGSDHAVLITTTDAEFAALSADRVVTLDP</sequence>
<dbReference type="Proteomes" id="UP000021053">
    <property type="component" value="Unassembled WGS sequence"/>
</dbReference>
<keyword evidence="6" id="KW-1185">Reference proteome</keyword>
<dbReference type="GO" id="GO:0016887">
    <property type="term" value="F:ATP hydrolysis activity"/>
    <property type="evidence" value="ECO:0007669"/>
    <property type="project" value="InterPro"/>
</dbReference>
<evidence type="ECO:0000256" key="2">
    <source>
        <dbReference type="ARBA" id="ARBA00022741"/>
    </source>
</evidence>
<dbReference type="GO" id="GO:0005886">
    <property type="term" value="C:plasma membrane"/>
    <property type="evidence" value="ECO:0007669"/>
    <property type="project" value="TreeGrafter"/>
</dbReference>
<dbReference type="PANTHER" id="PTHR45772">
    <property type="entry name" value="CONSERVED COMPONENT OF ABC TRANSPORTER FOR NATURAL AMINO ACIDS-RELATED"/>
    <property type="match status" value="1"/>
</dbReference>
<comment type="caution">
    <text evidence="5">The sequence shown here is derived from an EMBL/GenBank/DDBJ whole genome shotgun (WGS) entry which is preliminary data.</text>
</comment>
<dbReference type="InterPro" id="IPR027417">
    <property type="entry name" value="P-loop_NTPase"/>
</dbReference>
<dbReference type="HOGENOM" id="CLU_000604_1_2_11"/>
<keyword evidence="2" id="KW-0547">Nucleotide-binding</keyword>
<reference evidence="5 6" key="1">
    <citation type="submission" date="2013-07" db="EMBL/GenBank/DDBJ databases">
        <authorList>
            <consortium name="DOE Joint Genome Institute"/>
            <person name="Eisen J."/>
            <person name="Huntemann M."/>
            <person name="Han J."/>
            <person name="Chen A."/>
            <person name="Kyrpides N."/>
            <person name="Mavromatis K."/>
            <person name="Markowitz V."/>
            <person name="Palaniappan K."/>
            <person name="Ivanova N."/>
            <person name="Schaumberg A."/>
            <person name="Pati A."/>
            <person name="Liolios K."/>
            <person name="Nordberg H.P."/>
            <person name="Cantor M.N."/>
            <person name="Hua S.X."/>
            <person name="Woyke T."/>
        </authorList>
    </citation>
    <scope>NUCLEOTIDE SEQUENCE [LARGE SCALE GENOMIC DNA]</scope>
    <source>
        <strain evidence="5 6">DSM 44712</strain>
    </source>
</reference>
<evidence type="ECO:0000313" key="6">
    <source>
        <dbReference type="Proteomes" id="UP000021053"/>
    </source>
</evidence>
<keyword evidence="1" id="KW-0813">Transport</keyword>
<name>A0A010YGJ9_9ACTN</name>
<gene>
    <name evidence="5" type="ORF">CryarDRAFT_0410</name>
</gene>
<keyword evidence="3" id="KW-0067">ATP-binding</keyword>
<evidence type="ECO:0000256" key="3">
    <source>
        <dbReference type="ARBA" id="ARBA00022840"/>
    </source>
</evidence>
<dbReference type="GO" id="GO:0005524">
    <property type="term" value="F:ATP binding"/>
    <property type="evidence" value="ECO:0007669"/>
    <property type="project" value="UniProtKB-KW"/>
</dbReference>
<protein>
    <submittedName>
        <fullName evidence="5">ABC-type branched-chain amino acid transport system, ATPase component</fullName>
    </submittedName>
</protein>
<dbReference type="Pfam" id="PF00005">
    <property type="entry name" value="ABC_tran"/>
    <property type="match status" value="1"/>
</dbReference>